<dbReference type="Proteomes" id="UP000013487">
    <property type="component" value="Unassembled WGS sequence"/>
</dbReference>
<evidence type="ECO:0000313" key="2">
    <source>
        <dbReference type="EMBL" id="ERI00785.1"/>
    </source>
</evidence>
<organism evidence="2 3">
    <name type="scientific">Bacillus thuringiensis T01-328</name>
    <dbReference type="NCBI Taxonomy" id="1324966"/>
    <lineage>
        <taxon>Bacteria</taxon>
        <taxon>Bacillati</taxon>
        <taxon>Bacillota</taxon>
        <taxon>Bacilli</taxon>
        <taxon>Bacillales</taxon>
        <taxon>Bacillaceae</taxon>
        <taxon>Bacillus</taxon>
        <taxon>Bacillus cereus group</taxon>
    </lineage>
</organism>
<gene>
    <name evidence="2" type="ORF">BTCBT_002340</name>
</gene>
<dbReference type="EMBL" id="ARXZ02000004">
    <property type="protein sequence ID" value="ERI00785.1"/>
    <property type="molecule type" value="Genomic_DNA"/>
</dbReference>
<evidence type="ECO:0000313" key="3">
    <source>
        <dbReference type="Proteomes" id="UP000013487"/>
    </source>
</evidence>
<accession>A0AAN4HJC8</accession>
<comment type="caution">
    <text evidence="2">The sequence shown here is derived from an EMBL/GenBank/DDBJ whole genome shotgun (WGS) entry which is preliminary data.</text>
</comment>
<feature type="region of interest" description="Disordered" evidence="1">
    <location>
        <begin position="1"/>
        <end position="36"/>
    </location>
</feature>
<sequence>MSKKSGSKTPDSGMSPHTKEILEKSENAINNSSSNR</sequence>
<evidence type="ECO:0000256" key="1">
    <source>
        <dbReference type="SAM" id="MobiDB-lite"/>
    </source>
</evidence>
<feature type="compositionally biased region" description="Basic and acidic residues" evidence="1">
    <location>
        <begin position="17"/>
        <end position="26"/>
    </location>
</feature>
<name>A0AAN4HJC8_BACTU</name>
<reference evidence="2 3" key="1">
    <citation type="journal article" date="2013" name="Genome Announc.">
        <title>Draft Genome Sequence of Bacillus thuringiensis var. thuringiensis Strain T01-328, a Brazilian Isolate That Produces a Soluble Pesticide Protein, Cry1Ia.</title>
        <authorList>
            <person name="Varani A.M."/>
            <person name="Lemos M.V."/>
            <person name="Fernandes C.C."/>
            <person name="Lemos E.G."/>
            <person name="Alves E.C."/>
            <person name="Desiderio J.A."/>
        </authorList>
    </citation>
    <scope>NUCLEOTIDE SEQUENCE [LARGE SCALE GENOMIC DNA]</scope>
    <source>
        <strain evidence="2 3">T01-328</strain>
    </source>
</reference>
<dbReference type="AlphaFoldDB" id="A0AAN4HJC8"/>
<feature type="compositionally biased region" description="Polar residues" evidence="1">
    <location>
        <begin position="27"/>
        <end position="36"/>
    </location>
</feature>
<protein>
    <submittedName>
        <fullName evidence="2">Uncharacterized protein</fullName>
    </submittedName>
</protein>
<proteinExistence type="predicted"/>